<gene>
    <name evidence="1" type="ORF">MM415A03376_0009</name>
</gene>
<dbReference type="EMBL" id="MT141846">
    <property type="protein sequence ID" value="QJA71097.1"/>
    <property type="molecule type" value="Genomic_DNA"/>
</dbReference>
<dbReference type="AlphaFoldDB" id="A0A6M3JQL6"/>
<name>A0A6M3JQL6_9ZZZZ</name>
<protein>
    <submittedName>
        <fullName evidence="1">Uncharacterized protein</fullName>
    </submittedName>
</protein>
<sequence length="72" mass="8226">MTKKICGRCYDEVDETFSANCFEKPELLLGVPIGQYHCPDCGAMIIAGVKHFELCKICIERKHIEFDNTKED</sequence>
<organism evidence="1">
    <name type="scientific">viral metagenome</name>
    <dbReference type="NCBI Taxonomy" id="1070528"/>
    <lineage>
        <taxon>unclassified sequences</taxon>
        <taxon>metagenomes</taxon>
        <taxon>organismal metagenomes</taxon>
    </lineage>
</organism>
<evidence type="ECO:0000313" key="1">
    <source>
        <dbReference type="EMBL" id="QJA71097.1"/>
    </source>
</evidence>
<proteinExistence type="predicted"/>
<accession>A0A6M3JQL6</accession>
<reference evidence="1" key="1">
    <citation type="submission" date="2020-03" db="EMBL/GenBank/DDBJ databases">
        <title>The deep terrestrial virosphere.</title>
        <authorList>
            <person name="Holmfeldt K."/>
            <person name="Nilsson E."/>
            <person name="Simone D."/>
            <person name="Lopez-Fernandez M."/>
            <person name="Wu X."/>
            <person name="de Brujin I."/>
            <person name="Lundin D."/>
            <person name="Andersson A."/>
            <person name="Bertilsson S."/>
            <person name="Dopson M."/>
        </authorList>
    </citation>
    <scope>NUCLEOTIDE SEQUENCE</scope>
    <source>
        <strain evidence="1">MM415A03376</strain>
    </source>
</reference>